<dbReference type="PROSITE" id="PS50072">
    <property type="entry name" value="CSA_PPIASE_2"/>
    <property type="match status" value="1"/>
</dbReference>
<dbReference type="PANTHER" id="PTHR11071:SF561">
    <property type="entry name" value="PEPTIDYL-PROLYL CIS-TRANS ISOMERASE D-RELATED"/>
    <property type="match status" value="1"/>
</dbReference>
<comment type="similarity">
    <text evidence="1 2">Belongs to the cyclophilin-type PPIase family.</text>
</comment>
<dbReference type="GO" id="GO:0016018">
    <property type="term" value="F:cyclosporin A binding"/>
    <property type="evidence" value="ECO:0007669"/>
    <property type="project" value="TreeGrafter"/>
</dbReference>
<comment type="catalytic activity">
    <reaction evidence="2">
        <text>[protein]-peptidylproline (omega=180) = [protein]-peptidylproline (omega=0)</text>
        <dbReference type="Rhea" id="RHEA:16237"/>
        <dbReference type="Rhea" id="RHEA-COMP:10747"/>
        <dbReference type="Rhea" id="RHEA-COMP:10748"/>
        <dbReference type="ChEBI" id="CHEBI:83833"/>
        <dbReference type="ChEBI" id="CHEBI:83834"/>
        <dbReference type="EC" id="5.2.1.8"/>
    </reaction>
</comment>
<keyword evidence="2 4" id="KW-0413">Isomerase</keyword>
<keyword evidence="5" id="KW-1185">Reference proteome</keyword>
<dbReference type="GO" id="GO:0003755">
    <property type="term" value="F:peptidyl-prolyl cis-trans isomerase activity"/>
    <property type="evidence" value="ECO:0007669"/>
    <property type="project" value="UniProtKB-UniRule"/>
</dbReference>
<dbReference type="Gene3D" id="2.40.100.10">
    <property type="entry name" value="Cyclophilin-like"/>
    <property type="match status" value="2"/>
</dbReference>
<dbReference type="AlphaFoldDB" id="A0A5A7QQ74"/>
<accession>A0A5A7QQ74</accession>
<dbReference type="SUPFAM" id="SSF50891">
    <property type="entry name" value="Cyclophilin-like"/>
    <property type="match status" value="1"/>
</dbReference>
<reference evidence="5" key="1">
    <citation type="journal article" date="2019" name="Curr. Biol.">
        <title>Genome Sequence of Striga asiatica Provides Insight into the Evolution of Plant Parasitism.</title>
        <authorList>
            <person name="Yoshida S."/>
            <person name="Kim S."/>
            <person name="Wafula E.K."/>
            <person name="Tanskanen J."/>
            <person name="Kim Y.M."/>
            <person name="Honaas L."/>
            <person name="Yang Z."/>
            <person name="Spallek T."/>
            <person name="Conn C.E."/>
            <person name="Ichihashi Y."/>
            <person name="Cheong K."/>
            <person name="Cui S."/>
            <person name="Der J.P."/>
            <person name="Gundlach H."/>
            <person name="Jiao Y."/>
            <person name="Hori C."/>
            <person name="Ishida J.K."/>
            <person name="Kasahara H."/>
            <person name="Kiba T."/>
            <person name="Kim M.S."/>
            <person name="Koo N."/>
            <person name="Laohavisit A."/>
            <person name="Lee Y.H."/>
            <person name="Lumba S."/>
            <person name="McCourt P."/>
            <person name="Mortimer J.C."/>
            <person name="Mutuku J.M."/>
            <person name="Nomura T."/>
            <person name="Sasaki-Sekimoto Y."/>
            <person name="Seto Y."/>
            <person name="Wang Y."/>
            <person name="Wakatake T."/>
            <person name="Sakakibara H."/>
            <person name="Demura T."/>
            <person name="Yamaguchi S."/>
            <person name="Yoneyama K."/>
            <person name="Manabe R.I."/>
            <person name="Nelson D.C."/>
            <person name="Schulman A.H."/>
            <person name="Timko M.P."/>
            <person name="dePamphilis C.W."/>
            <person name="Choi D."/>
            <person name="Shirasu K."/>
        </authorList>
    </citation>
    <scope>NUCLEOTIDE SEQUENCE [LARGE SCALE GENOMIC DNA]</scope>
    <source>
        <strain evidence="5">cv. UVA1</strain>
    </source>
</reference>
<keyword evidence="2" id="KW-0697">Rotamase</keyword>
<dbReference type="PANTHER" id="PTHR11071">
    <property type="entry name" value="PEPTIDYL-PROLYL CIS-TRANS ISOMERASE"/>
    <property type="match status" value="1"/>
</dbReference>
<proteinExistence type="inferred from homology"/>
<protein>
    <recommendedName>
        <fullName evidence="2">Peptidyl-prolyl cis-trans isomerase</fullName>
        <shortName evidence="2">PPIase</shortName>
        <ecNumber evidence="2">5.2.1.8</ecNumber>
    </recommendedName>
</protein>
<comment type="function">
    <text evidence="2">PPIases accelerate the folding of proteins. It catalyzes the cis-trans isomerization of proline imidic peptide bonds in oligopeptides.</text>
</comment>
<sequence length="207" mass="23135">MDLFADVVTKTDENFCALCTNEKDVGKSGKPLHHKGSSFHRVIPNFICQSSDFTAGNDGKSIYDAKFTDENIMRKHTVTYRWRRTKWLDNKHVVFGQVVEEYNILKAVENVGSGSHRTSRRVSTSISTPVETGAIYDTLVFPEAFWVRKQNHPIFPAAGAQRSVMGHNNSVHIPSVSGQSRSELTIGQGLESVEGKEREDAASNFLF</sequence>
<dbReference type="EMBL" id="BKCP01007959">
    <property type="protein sequence ID" value="GER47515.1"/>
    <property type="molecule type" value="Genomic_DNA"/>
</dbReference>
<evidence type="ECO:0000256" key="2">
    <source>
        <dbReference type="RuleBase" id="RU363019"/>
    </source>
</evidence>
<dbReference type="GO" id="GO:0005737">
    <property type="term" value="C:cytoplasm"/>
    <property type="evidence" value="ECO:0007669"/>
    <property type="project" value="TreeGrafter"/>
</dbReference>
<gene>
    <name evidence="4" type="ORF">STAS_24621</name>
</gene>
<dbReference type="InterPro" id="IPR029000">
    <property type="entry name" value="Cyclophilin-like_dom_sf"/>
</dbReference>
<dbReference type="OrthoDB" id="1700375at2759"/>
<evidence type="ECO:0000313" key="4">
    <source>
        <dbReference type="EMBL" id="GER47515.1"/>
    </source>
</evidence>
<dbReference type="GO" id="GO:0006457">
    <property type="term" value="P:protein folding"/>
    <property type="evidence" value="ECO:0007669"/>
    <property type="project" value="TreeGrafter"/>
</dbReference>
<evidence type="ECO:0000313" key="5">
    <source>
        <dbReference type="Proteomes" id="UP000325081"/>
    </source>
</evidence>
<evidence type="ECO:0000259" key="3">
    <source>
        <dbReference type="PROSITE" id="PS50072"/>
    </source>
</evidence>
<feature type="domain" description="PPIase cyclophilin-type" evidence="3">
    <location>
        <begin position="1"/>
        <end position="140"/>
    </location>
</feature>
<name>A0A5A7QQ74_STRAF</name>
<organism evidence="4 5">
    <name type="scientific">Striga asiatica</name>
    <name type="common">Asiatic witchweed</name>
    <name type="synonym">Buchnera asiatica</name>
    <dbReference type="NCBI Taxonomy" id="4170"/>
    <lineage>
        <taxon>Eukaryota</taxon>
        <taxon>Viridiplantae</taxon>
        <taxon>Streptophyta</taxon>
        <taxon>Embryophyta</taxon>
        <taxon>Tracheophyta</taxon>
        <taxon>Spermatophyta</taxon>
        <taxon>Magnoliopsida</taxon>
        <taxon>eudicotyledons</taxon>
        <taxon>Gunneridae</taxon>
        <taxon>Pentapetalae</taxon>
        <taxon>asterids</taxon>
        <taxon>lamiids</taxon>
        <taxon>Lamiales</taxon>
        <taxon>Orobanchaceae</taxon>
        <taxon>Buchnereae</taxon>
        <taxon>Striga</taxon>
    </lineage>
</organism>
<dbReference type="InterPro" id="IPR002130">
    <property type="entry name" value="Cyclophilin-type_PPIase_dom"/>
</dbReference>
<dbReference type="Pfam" id="PF00160">
    <property type="entry name" value="Pro_isomerase"/>
    <property type="match status" value="2"/>
</dbReference>
<dbReference type="PRINTS" id="PR00153">
    <property type="entry name" value="CSAPPISMRASE"/>
</dbReference>
<comment type="caution">
    <text evidence="4">The sequence shown here is derived from an EMBL/GenBank/DDBJ whole genome shotgun (WGS) entry which is preliminary data.</text>
</comment>
<dbReference type="EC" id="5.2.1.8" evidence="2"/>
<dbReference type="Proteomes" id="UP000325081">
    <property type="component" value="Unassembled WGS sequence"/>
</dbReference>
<evidence type="ECO:0000256" key="1">
    <source>
        <dbReference type="ARBA" id="ARBA00007365"/>
    </source>
</evidence>